<comment type="caution">
    <text evidence="1">The sequence shown here is derived from an EMBL/GenBank/DDBJ whole genome shotgun (WGS) entry which is preliminary data.</text>
</comment>
<dbReference type="Proteomes" id="UP001168877">
    <property type="component" value="Unassembled WGS sequence"/>
</dbReference>
<accession>A0AA39RWI0</accession>
<evidence type="ECO:0000313" key="1">
    <source>
        <dbReference type="EMBL" id="KAK0581524.1"/>
    </source>
</evidence>
<reference evidence="1" key="2">
    <citation type="submission" date="2023-06" db="EMBL/GenBank/DDBJ databases">
        <authorList>
            <person name="Swenson N.G."/>
            <person name="Wegrzyn J.L."/>
            <person name="Mcevoy S.L."/>
        </authorList>
    </citation>
    <scope>NUCLEOTIDE SEQUENCE</scope>
    <source>
        <strain evidence="1">NS2018</strain>
        <tissue evidence="1">Leaf</tissue>
    </source>
</reference>
<protein>
    <submittedName>
        <fullName evidence="1">Uncharacterized protein</fullName>
    </submittedName>
</protein>
<reference evidence="1" key="1">
    <citation type="journal article" date="2022" name="Plant J.">
        <title>Strategies of tolerance reflected in two North American maple genomes.</title>
        <authorList>
            <person name="McEvoy S.L."/>
            <person name="Sezen U.U."/>
            <person name="Trouern-Trend A."/>
            <person name="McMahon S.M."/>
            <person name="Schaberg P.G."/>
            <person name="Yang J."/>
            <person name="Wegrzyn J.L."/>
            <person name="Swenson N.G."/>
        </authorList>
    </citation>
    <scope>NUCLEOTIDE SEQUENCE</scope>
    <source>
        <strain evidence="1">NS2018</strain>
    </source>
</reference>
<dbReference type="AlphaFoldDB" id="A0AA39RWI0"/>
<keyword evidence="2" id="KW-1185">Reference proteome</keyword>
<gene>
    <name evidence="1" type="ORF">LWI29_014799</name>
</gene>
<organism evidence="1 2">
    <name type="scientific">Acer saccharum</name>
    <name type="common">Sugar maple</name>
    <dbReference type="NCBI Taxonomy" id="4024"/>
    <lineage>
        <taxon>Eukaryota</taxon>
        <taxon>Viridiplantae</taxon>
        <taxon>Streptophyta</taxon>
        <taxon>Embryophyta</taxon>
        <taxon>Tracheophyta</taxon>
        <taxon>Spermatophyta</taxon>
        <taxon>Magnoliopsida</taxon>
        <taxon>eudicotyledons</taxon>
        <taxon>Gunneridae</taxon>
        <taxon>Pentapetalae</taxon>
        <taxon>rosids</taxon>
        <taxon>malvids</taxon>
        <taxon>Sapindales</taxon>
        <taxon>Sapindaceae</taxon>
        <taxon>Hippocastanoideae</taxon>
        <taxon>Acereae</taxon>
        <taxon>Acer</taxon>
    </lineage>
</organism>
<proteinExistence type="predicted"/>
<dbReference type="EMBL" id="JAUESC010000384">
    <property type="protein sequence ID" value="KAK0581524.1"/>
    <property type="molecule type" value="Genomic_DNA"/>
</dbReference>
<evidence type="ECO:0000313" key="2">
    <source>
        <dbReference type="Proteomes" id="UP001168877"/>
    </source>
</evidence>
<sequence>MVNPWKTYVKLSAVLQRISCFSQLPCIVDVQIHQAWLQLNEGKGPVTAVFKTGEGFTHAGSAIAQSGCWSMLKGGLTGNASGPAEIYFQVTTDANGFFETFLFHNAEYQIKIIHSAIGNSSSSVHNFKVPEASIADFDSSGQSTIMFLQVST</sequence>
<name>A0AA39RWI0_ACESA</name>